<dbReference type="Pfam" id="PF01315">
    <property type="entry name" value="Ald_Xan_dh_C"/>
    <property type="match status" value="1"/>
</dbReference>
<keyword evidence="4" id="KW-1185">Reference proteome</keyword>
<sequence>MGETRRRRAEAGTWIGHSPRRREDYRLVTGGGAFVDDHQPEGCLHLAFVRSELAHGRIVAINREAARQAEGIVAVYVAADLAGLGEAAINRLLPGITATPMHVLARDIVTAAGQPIVAIAATSAAAAADAAQLVEVQIDPLPLIGVEDREPVLRHRWAAGDVNSAFKTAAATVSASVEHALLAPMTLEPRAALACFDADGLTAWLSTQTPHRARDDLARMLDLPVNKVRVIAPDVGGAFGGKASIYPEDVMVAWAAKDLCRPVKWTASRSEDLLAATHGRGGRLHGELALDAAGTVLGLRARLTFSHGGWMPFSAAAPARNAGRILPGPYRVEAIDVSVEGFLSHGAAVGIYRGAGRPEAAMLMERLMDAAARRLAIDPLEIRRRNLVASDAFAYRTPTGETLDSGNYAALLERLDAHVDYHRLRSEMDARRKSGEIVGLGLGFYIEPCGQGWESASISLCRDGSIVAATGSSAQGQGRETAFAQIVAETLRVVPERVSIRSGDTQAVAEGIGALASRSTAIGGGAMLRACEALRAKVSDAAGEVLQCAASEIVLSEEGLCGGGGQSLSWEALGRQVAGAGATADEPALTSSAVYHAEGEAWSSGCCLASVAIDRDTGTVAVERLVWIDDAGRVLNPMLVKGQLVGGMAQGFGEAMMERLVYDDDGQLLTGSLMDYAVPRADDVPQVEIDKLETWSPSNPLGVKGVGEAGCIGVPAALVNAVSDALTPFGAPSLQMPLTSEKVWRAINGLDGADMQVNER</sequence>
<protein>
    <submittedName>
        <fullName evidence="3">Xanthine dehydrogenase family protein molybdopterin-binding subunit</fullName>
    </submittedName>
</protein>
<feature type="domain" description="Aldehyde oxidase/xanthine dehydrogenase a/b hammerhead" evidence="2">
    <location>
        <begin position="29"/>
        <end position="142"/>
    </location>
</feature>
<dbReference type="PANTHER" id="PTHR11908:SF132">
    <property type="entry name" value="ALDEHYDE OXIDASE 1-RELATED"/>
    <property type="match status" value="1"/>
</dbReference>
<dbReference type="InterPro" id="IPR008274">
    <property type="entry name" value="AldOxase/xan_DH_MoCoBD1"/>
</dbReference>
<dbReference type="EMBL" id="JAHWQX010000001">
    <property type="protein sequence ID" value="MBW3096420.1"/>
    <property type="molecule type" value="Genomic_DNA"/>
</dbReference>
<dbReference type="Pfam" id="PF20256">
    <property type="entry name" value="MoCoBD_2"/>
    <property type="match status" value="1"/>
</dbReference>
<evidence type="ECO:0000313" key="4">
    <source>
        <dbReference type="Proteomes" id="UP001430804"/>
    </source>
</evidence>
<keyword evidence="1" id="KW-0500">Molybdenum</keyword>
<dbReference type="InterPro" id="IPR016208">
    <property type="entry name" value="Ald_Oxase/xanthine_DH-like"/>
</dbReference>
<dbReference type="PANTHER" id="PTHR11908">
    <property type="entry name" value="XANTHINE DEHYDROGENASE"/>
    <property type="match status" value="1"/>
</dbReference>
<organism evidence="3 4">
    <name type="scientific">Pseudohoeflea coraliihabitans</name>
    <dbReference type="NCBI Taxonomy" id="2860393"/>
    <lineage>
        <taxon>Bacteria</taxon>
        <taxon>Pseudomonadati</taxon>
        <taxon>Pseudomonadota</taxon>
        <taxon>Alphaproteobacteria</taxon>
        <taxon>Hyphomicrobiales</taxon>
        <taxon>Rhizobiaceae</taxon>
        <taxon>Pseudohoeflea</taxon>
    </lineage>
</organism>
<evidence type="ECO:0000313" key="3">
    <source>
        <dbReference type="EMBL" id="MBW3096420.1"/>
    </source>
</evidence>
<dbReference type="SMART" id="SM01008">
    <property type="entry name" value="Ald_Xan_dh_C"/>
    <property type="match status" value="1"/>
</dbReference>
<reference evidence="3" key="1">
    <citation type="submission" date="2021-07" db="EMBL/GenBank/DDBJ databases">
        <title>Pseudohoeflea marina sp. nov. a polyhydroxyalcanoate-producing bacterium.</title>
        <authorList>
            <person name="Zheng W."/>
            <person name="Yu S."/>
            <person name="Huang Y."/>
        </authorList>
    </citation>
    <scope>NUCLEOTIDE SEQUENCE</scope>
    <source>
        <strain evidence="3">DP4N28-3</strain>
    </source>
</reference>
<accession>A0ABS6WMU2</accession>
<name>A0ABS6WMU2_9HYPH</name>
<proteinExistence type="predicted"/>
<dbReference type="InterPro" id="IPR046867">
    <property type="entry name" value="AldOxase/xan_DH_MoCoBD2"/>
</dbReference>
<dbReference type="Proteomes" id="UP001430804">
    <property type="component" value="Unassembled WGS sequence"/>
</dbReference>
<evidence type="ECO:0000256" key="1">
    <source>
        <dbReference type="ARBA" id="ARBA00022505"/>
    </source>
</evidence>
<evidence type="ECO:0000259" key="2">
    <source>
        <dbReference type="SMART" id="SM01008"/>
    </source>
</evidence>
<dbReference type="InterPro" id="IPR000674">
    <property type="entry name" value="Ald_Oxase/Xan_DH_a/b"/>
</dbReference>
<comment type="caution">
    <text evidence="3">The sequence shown here is derived from an EMBL/GenBank/DDBJ whole genome shotgun (WGS) entry which is preliminary data.</text>
</comment>
<gene>
    <name evidence="3" type="ORF">KY465_03900</name>
</gene>
<dbReference type="Pfam" id="PF02738">
    <property type="entry name" value="MoCoBD_1"/>
    <property type="match status" value="1"/>
</dbReference>